<feature type="signal peptide" evidence="3">
    <location>
        <begin position="1"/>
        <end position="23"/>
    </location>
</feature>
<dbReference type="CDD" id="cd00118">
    <property type="entry name" value="LysM"/>
    <property type="match status" value="2"/>
</dbReference>
<feature type="domain" description="LysM" evidence="4">
    <location>
        <begin position="26"/>
        <end position="69"/>
    </location>
</feature>
<dbReference type="PANTHER" id="PTHR39160">
    <property type="entry name" value="CELL WALL-BINDING PROTEIN YOCH"/>
    <property type="match status" value="1"/>
</dbReference>
<dbReference type="GO" id="GO:0009254">
    <property type="term" value="P:peptidoglycan turnover"/>
    <property type="evidence" value="ECO:0007669"/>
    <property type="project" value="InterPro"/>
</dbReference>
<feature type="compositionally biased region" description="Polar residues" evidence="2">
    <location>
        <begin position="183"/>
        <end position="193"/>
    </location>
</feature>
<name>A0A150F9D4_9BACI</name>
<dbReference type="InterPro" id="IPR051933">
    <property type="entry name" value="Resuscitation_pf_RpfB"/>
</dbReference>
<dbReference type="EMBL" id="LSBA01000006">
    <property type="protein sequence ID" value="KXZ21741.1"/>
    <property type="molecule type" value="Genomic_DNA"/>
</dbReference>
<dbReference type="Proteomes" id="UP000075430">
    <property type="component" value="Unassembled WGS sequence"/>
</dbReference>
<dbReference type="PROSITE" id="PS51782">
    <property type="entry name" value="LYSM"/>
    <property type="match status" value="2"/>
</dbReference>
<dbReference type="PANTHER" id="PTHR39160:SF6">
    <property type="entry name" value="CELL WALL-BINDING PROTEIN YOCH"/>
    <property type="match status" value="1"/>
</dbReference>
<feature type="chain" id="PRO_5038333540" evidence="3">
    <location>
        <begin position="24"/>
        <end position="288"/>
    </location>
</feature>
<proteinExistence type="predicted"/>
<feature type="domain" description="LysM" evidence="4">
    <location>
        <begin position="78"/>
        <end position="121"/>
    </location>
</feature>
<sequence>MKKTIMSFVAVAALSTTAFGAHASAKEITVQKGDTLWGISQKNGVNLKDLKEWNQLSSDLILAGEKLTISSVETTTSGQYTVKEGDSLWKIAQKFGTSVNNLKSLNNLQSDIIYAGTALKVKGQAQAVQPAQPSQPQAEQKQAVQTEQPKQEAVQKQQPKQEPVQKQQPKQEAKAAQTEQQPVQSNTNNQESKKQLTMTATAYSANDGGISGVTATGIDLNKNPDAKVIAVDPKVIPLGSKVYVEGYGVATAADTGGAIKGNKIDVFIAKKSDANNWGVRTVNVKVLD</sequence>
<keyword evidence="6" id="KW-1185">Reference proteome</keyword>
<keyword evidence="1 3" id="KW-0732">Signal</keyword>
<dbReference type="SUPFAM" id="SSF50685">
    <property type="entry name" value="Barwin-like endoglucanases"/>
    <property type="match status" value="1"/>
</dbReference>
<dbReference type="InterPro" id="IPR018392">
    <property type="entry name" value="LysM"/>
</dbReference>
<organism evidence="5 6">
    <name type="scientific">Bacillus nakamurai</name>
    <dbReference type="NCBI Taxonomy" id="1793963"/>
    <lineage>
        <taxon>Bacteria</taxon>
        <taxon>Bacillati</taxon>
        <taxon>Bacillota</taxon>
        <taxon>Bacilli</taxon>
        <taxon>Bacillales</taxon>
        <taxon>Bacillaceae</taxon>
        <taxon>Bacillus</taxon>
    </lineage>
</organism>
<dbReference type="InterPro" id="IPR010611">
    <property type="entry name" value="3D_dom"/>
</dbReference>
<dbReference type="InterPro" id="IPR036779">
    <property type="entry name" value="LysM_dom_sf"/>
</dbReference>
<protein>
    <submittedName>
        <fullName evidence="5">Peptidoglycan-binding protein</fullName>
    </submittedName>
</protein>
<dbReference type="SMART" id="SM00257">
    <property type="entry name" value="LysM"/>
    <property type="match status" value="2"/>
</dbReference>
<dbReference type="RefSeq" id="WP_061521105.1">
    <property type="nucleotide sequence ID" value="NZ_JAJJBV010000005.1"/>
</dbReference>
<dbReference type="CDD" id="cd22786">
    <property type="entry name" value="DPBB_YuiC-like"/>
    <property type="match status" value="1"/>
</dbReference>
<dbReference type="OrthoDB" id="9798935at2"/>
<dbReference type="GO" id="GO:0019867">
    <property type="term" value="C:outer membrane"/>
    <property type="evidence" value="ECO:0007669"/>
    <property type="project" value="InterPro"/>
</dbReference>
<evidence type="ECO:0000256" key="1">
    <source>
        <dbReference type="ARBA" id="ARBA00022729"/>
    </source>
</evidence>
<dbReference type="Pfam" id="PF01476">
    <property type="entry name" value="LysM"/>
    <property type="match status" value="2"/>
</dbReference>
<gene>
    <name evidence="5" type="ORF">AXI58_12375</name>
</gene>
<dbReference type="Gene3D" id="2.40.40.10">
    <property type="entry name" value="RlpA-like domain"/>
    <property type="match status" value="1"/>
</dbReference>
<evidence type="ECO:0000256" key="3">
    <source>
        <dbReference type="SAM" id="SignalP"/>
    </source>
</evidence>
<dbReference type="AlphaFoldDB" id="A0A150F9D4"/>
<feature type="compositionally biased region" description="Low complexity" evidence="2">
    <location>
        <begin position="127"/>
        <end position="182"/>
    </location>
</feature>
<evidence type="ECO:0000313" key="5">
    <source>
        <dbReference type="EMBL" id="KXZ21741.1"/>
    </source>
</evidence>
<dbReference type="InterPro" id="IPR036908">
    <property type="entry name" value="RlpA-like_sf"/>
</dbReference>
<dbReference type="STRING" id="1793963.AXI58_12375"/>
<comment type="caution">
    <text evidence="5">The sequence shown here is derived from an EMBL/GenBank/DDBJ whole genome shotgun (WGS) entry which is preliminary data.</text>
</comment>
<dbReference type="Pfam" id="PF06725">
    <property type="entry name" value="3D"/>
    <property type="match status" value="1"/>
</dbReference>
<reference evidence="6" key="1">
    <citation type="submission" date="2016-02" db="EMBL/GenBank/DDBJ databases">
        <authorList>
            <person name="Dunlap C."/>
        </authorList>
    </citation>
    <scope>NUCLEOTIDE SEQUENCE [LARGE SCALE GENOMIC DNA]</scope>
    <source>
        <strain evidence="6">NRRL B-41092</strain>
    </source>
</reference>
<dbReference type="GO" id="GO:0004553">
    <property type="term" value="F:hydrolase activity, hydrolyzing O-glycosyl compounds"/>
    <property type="evidence" value="ECO:0007669"/>
    <property type="project" value="InterPro"/>
</dbReference>
<dbReference type="Gene3D" id="3.10.350.10">
    <property type="entry name" value="LysM domain"/>
    <property type="match status" value="2"/>
</dbReference>
<evidence type="ECO:0000259" key="4">
    <source>
        <dbReference type="PROSITE" id="PS51782"/>
    </source>
</evidence>
<feature type="region of interest" description="Disordered" evidence="2">
    <location>
        <begin position="127"/>
        <end position="193"/>
    </location>
</feature>
<evidence type="ECO:0000256" key="2">
    <source>
        <dbReference type="SAM" id="MobiDB-lite"/>
    </source>
</evidence>
<dbReference type="SUPFAM" id="SSF54106">
    <property type="entry name" value="LysM domain"/>
    <property type="match status" value="2"/>
</dbReference>
<accession>A0A150F9D4</accession>
<evidence type="ECO:0000313" key="6">
    <source>
        <dbReference type="Proteomes" id="UP000075430"/>
    </source>
</evidence>